<feature type="domain" description="Zn(2)-C6 fungal-type" evidence="6">
    <location>
        <begin position="27"/>
        <end position="56"/>
    </location>
</feature>
<feature type="compositionally biased region" description="Low complexity" evidence="5">
    <location>
        <begin position="109"/>
        <end position="119"/>
    </location>
</feature>
<dbReference type="PROSITE" id="PS00463">
    <property type="entry name" value="ZN2_CY6_FUNGAL_1"/>
    <property type="match status" value="1"/>
</dbReference>
<feature type="region of interest" description="Disordered" evidence="5">
    <location>
        <begin position="1"/>
        <end position="26"/>
    </location>
</feature>
<dbReference type="SMART" id="SM00066">
    <property type="entry name" value="GAL4"/>
    <property type="match status" value="1"/>
</dbReference>
<proteinExistence type="predicted"/>
<evidence type="ECO:0000256" key="4">
    <source>
        <dbReference type="ARBA" id="ARBA00023242"/>
    </source>
</evidence>
<dbReference type="Proteomes" id="UP000266152">
    <property type="component" value="Unassembled WGS sequence"/>
</dbReference>
<gene>
    <name evidence="7" type="ORF">FSPOR_3710</name>
</gene>
<dbReference type="PANTHER" id="PTHR47424">
    <property type="entry name" value="REGULATORY PROTEIN GAL4"/>
    <property type="match status" value="1"/>
</dbReference>
<dbReference type="InterPro" id="IPR007219">
    <property type="entry name" value="XnlR_reg_dom"/>
</dbReference>
<dbReference type="GO" id="GO:0000981">
    <property type="term" value="F:DNA-binding transcription factor activity, RNA polymerase II-specific"/>
    <property type="evidence" value="ECO:0007669"/>
    <property type="project" value="InterPro"/>
</dbReference>
<dbReference type="SMART" id="SM00906">
    <property type="entry name" value="Fungal_trans"/>
    <property type="match status" value="1"/>
</dbReference>
<dbReference type="Pfam" id="PF00172">
    <property type="entry name" value="Zn_clus"/>
    <property type="match status" value="1"/>
</dbReference>
<keyword evidence="3" id="KW-0804">Transcription</keyword>
<dbReference type="Gene3D" id="4.10.240.10">
    <property type="entry name" value="Zn(2)-C6 fungal-type DNA-binding domain"/>
    <property type="match status" value="1"/>
</dbReference>
<reference evidence="7 8" key="1">
    <citation type="journal article" date="2018" name="PLoS Pathog.">
        <title>Evolution of structural diversity of trichothecenes, a family of toxins produced by plant pathogenic and entomopathogenic fungi.</title>
        <authorList>
            <person name="Proctor R.H."/>
            <person name="McCormick S.P."/>
            <person name="Kim H.S."/>
            <person name="Cardoza R.E."/>
            <person name="Stanley A.M."/>
            <person name="Lindo L."/>
            <person name="Kelly A."/>
            <person name="Brown D.W."/>
            <person name="Lee T."/>
            <person name="Vaughan M.M."/>
            <person name="Alexander N.J."/>
            <person name="Busman M."/>
            <person name="Gutierrez S."/>
        </authorList>
    </citation>
    <scope>NUCLEOTIDE SEQUENCE [LARGE SCALE GENOMIC DNA]</scope>
    <source>
        <strain evidence="7 8">NRRL 3299</strain>
    </source>
</reference>
<dbReference type="PROSITE" id="PS50048">
    <property type="entry name" value="ZN2_CY6_FUNGAL_2"/>
    <property type="match status" value="1"/>
</dbReference>
<dbReference type="InterPro" id="IPR051127">
    <property type="entry name" value="Fungal_SecMet_Regulators"/>
</dbReference>
<evidence type="ECO:0000256" key="1">
    <source>
        <dbReference type="ARBA" id="ARBA00022723"/>
    </source>
</evidence>
<dbReference type="CDD" id="cd12148">
    <property type="entry name" value="fungal_TF_MHR"/>
    <property type="match status" value="1"/>
</dbReference>
<comment type="caution">
    <text evidence="7">The sequence shown here is derived from an EMBL/GenBank/DDBJ whole genome shotgun (WGS) entry which is preliminary data.</text>
</comment>
<feature type="region of interest" description="Disordered" evidence="5">
    <location>
        <begin position="84"/>
        <end position="119"/>
    </location>
</feature>
<dbReference type="PANTHER" id="PTHR47424:SF12">
    <property type="entry name" value="TRANSCRIPTION FACTOR ASQA"/>
    <property type="match status" value="1"/>
</dbReference>
<dbReference type="GO" id="GO:0006351">
    <property type="term" value="P:DNA-templated transcription"/>
    <property type="evidence" value="ECO:0007669"/>
    <property type="project" value="InterPro"/>
</dbReference>
<sequence length="722" mass="80705">MSQSETPPSGARQRLTFRRKRQQVGRACDGCRLQRIKCDDSAPCLNCRTRGRDCSNSNLSPVPTLPQAQDEIDKLRRRVKELEAELSQARSSRTSPLAQVQEPTPPSSSPSLPQPVTQSTTEIKPWDGVYLQPARSPHSAWFGPSSLYFFTHRLSTFLSTQAEHMLIHLASNLELREQPTVAQDSSRLLAPLTGTHDEAFYLTPIQEEYFLALYWETYHTSLYPIIDEASFKTHIQSLYVNVPPGLHRRQSALVDIIIAMCMQYHISSRPAGKTTCIVEDDDATLAGRWYYRRAQTLLACEVESPSLSTLQCHLLCGVYVCVGSFHNMADSICSLAVRTAYMLGLHLEPPSTLPSSERELRRRLWWSVFELDTKVGIKVGRPFLVRTTHKMPQLPQDNLTAAIESGSTFAPIGENATWLSFSLQRFKLYQVARDLNLSFYGQELKFKDGGSFYNDNSAMDDLAVSWGPQIAALTEWTKQVPHPLKNKRKNGVAFSGDGSTLDLEQYAPLWLQRQRLCLELEYNHLCISLHRPFISFSLHQGSNTVAMAVKCAQHAIDLTNITHQALTTTTILHGWHEAFQWQWSAAMTLVGFVMVNTQHTLAAVARRSIQSAVSVLDMFASSFDAAAKAAIIVRTLHTNIETVMTQFEAQADGFLGTTNENPLLDKSISLQGVTDYGVPNQFDGVGNDFDLLDMAMNVDFWAELDMLLPGGSATDIIALSQP</sequence>
<dbReference type="EMBL" id="PXOF01000048">
    <property type="protein sequence ID" value="RGP71022.1"/>
    <property type="molecule type" value="Genomic_DNA"/>
</dbReference>
<name>A0A395SG09_FUSSP</name>
<dbReference type="SUPFAM" id="SSF57701">
    <property type="entry name" value="Zn2/Cys6 DNA-binding domain"/>
    <property type="match status" value="1"/>
</dbReference>
<evidence type="ECO:0000313" key="8">
    <source>
        <dbReference type="Proteomes" id="UP000266152"/>
    </source>
</evidence>
<evidence type="ECO:0000259" key="6">
    <source>
        <dbReference type="PROSITE" id="PS50048"/>
    </source>
</evidence>
<feature type="compositionally biased region" description="Polar residues" evidence="5">
    <location>
        <begin position="88"/>
        <end position="98"/>
    </location>
</feature>
<keyword evidence="8" id="KW-1185">Reference proteome</keyword>
<evidence type="ECO:0000256" key="2">
    <source>
        <dbReference type="ARBA" id="ARBA00023015"/>
    </source>
</evidence>
<keyword evidence="1" id="KW-0479">Metal-binding</keyword>
<evidence type="ECO:0000313" key="7">
    <source>
        <dbReference type="EMBL" id="RGP71022.1"/>
    </source>
</evidence>
<dbReference type="CDD" id="cd14724">
    <property type="entry name" value="ZIP_Gal4-like_1"/>
    <property type="match status" value="1"/>
</dbReference>
<organism evidence="7 8">
    <name type="scientific">Fusarium sporotrichioides</name>
    <dbReference type="NCBI Taxonomy" id="5514"/>
    <lineage>
        <taxon>Eukaryota</taxon>
        <taxon>Fungi</taxon>
        <taxon>Dikarya</taxon>
        <taxon>Ascomycota</taxon>
        <taxon>Pezizomycotina</taxon>
        <taxon>Sordariomycetes</taxon>
        <taxon>Hypocreomycetidae</taxon>
        <taxon>Hypocreales</taxon>
        <taxon>Nectriaceae</taxon>
        <taxon>Fusarium</taxon>
    </lineage>
</organism>
<protein>
    <recommendedName>
        <fullName evidence="6">Zn(2)-C6 fungal-type domain-containing protein</fullName>
    </recommendedName>
</protein>
<accession>A0A395SG09</accession>
<evidence type="ECO:0000256" key="3">
    <source>
        <dbReference type="ARBA" id="ARBA00023163"/>
    </source>
</evidence>
<evidence type="ECO:0000256" key="5">
    <source>
        <dbReference type="SAM" id="MobiDB-lite"/>
    </source>
</evidence>
<dbReference type="AlphaFoldDB" id="A0A395SG09"/>
<dbReference type="InterPro" id="IPR001138">
    <property type="entry name" value="Zn2Cys6_DnaBD"/>
</dbReference>
<dbReference type="InterPro" id="IPR036864">
    <property type="entry name" value="Zn2-C6_fun-type_DNA-bd_sf"/>
</dbReference>
<dbReference type="GO" id="GO:0000435">
    <property type="term" value="P:positive regulation of transcription from RNA polymerase II promoter by galactose"/>
    <property type="evidence" value="ECO:0007669"/>
    <property type="project" value="TreeGrafter"/>
</dbReference>
<keyword evidence="4" id="KW-0539">Nucleus</keyword>
<dbReference type="GO" id="GO:0008270">
    <property type="term" value="F:zinc ion binding"/>
    <property type="evidence" value="ECO:0007669"/>
    <property type="project" value="InterPro"/>
</dbReference>
<dbReference type="Pfam" id="PF04082">
    <property type="entry name" value="Fungal_trans"/>
    <property type="match status" value="1"/>
</dbReference>
<dbReference type="CDD" id="cd00067">
    <property type="entry name" value="GAL4"/>
    <property type="match status" value="1"/>
</dbReference>
<dbReference type="GO" id="GO:0000978">
    <property type="term" value="F:RNA polymerase II cis-regulatory region sequence-specific DNA binding"/>
    <property type="evidence" value="ECO:0007669"/>
    <property type="project" value="TreeGrafter"/>
</dbReference>
<keyword evidence="2" id="KW-0805">Transcription regulation</keyword>
<dbReference type="GO" id="GO:0005634">
    <property type="term" value="C:nucleus"/>
    <property type="evidence" value="ECO:0007669"/>
    <property type="project" value="TreeGrafter"/>
</dbReference>